<feature type="transmembrane region" description="Helical" evidence="8">
    <location>
        <begin position="156"/>
        <end position="175"/>
    </location>
</feature>
<dbReference type="PANTHER" id="PTHR42929:SF1">
    <property type="entry name" value="INNER MEMBRANE ABC TRANSPORTER PERMEASE PROTEIN YDCU-RELATED"/>
    <property type="match status" value="1"/>
</dbReference>
<accession>A0A1N7IHQ9</accession>
<protein>
    <submittedName>
        <fullName evidence="10">Putative spermidine/putrescine transport system permease protein</fullName>
    </submittedName>
</protein>
<organism evidence="10 11">
    <name type="scientific">Insolitispirillum peregrinum</name>
    <dbReference type="NCBI Taxonomy" id="80876"/>
    <lineage>
        <taxon>Bacteria</taxon>
        <taxon>Pseudomonadati</taxon>
        <taxon>Pseudomonadota</taxon>
        <taxon>Alphaproteobacteria</taxon>
        <taxon>Rhodospirillales</taxon>
        <taxon>Novispirillaceae</taxon>
        <taxon>Insolitispirillum</taxon>
    </lineage>
</organism>
<keyword evidence="11" id="KW-1185">Reference proteome</keyword>
<evidence type="ECO:0000259" key="9">
    <source>
        <dbReference type="PROSITE" id="PS50928"/>
    </source>
</evidence>
<evidence type="ECO:0000256" key="6">
    <source>
        <dbReference type="ARBA" id="ARBA00022989"/>
    </source>
</evidence>
<feature type="transmembrane region" description="Helical" evidence="8">
    <location>
        <begin position="256"/>
        <end position="279"/>
    </location>
</feature>
<reference evidence="10 11" key="1">
    <citation type="submission" date="2017-01" db="EMBL/GenBank/DDBJ databases">
        <authorList>
            <person name="Mah S.A."/>
            <person name="Swanson W.J."/>
            <person name="Moy G.W."/>
            <person name="Vacquier V.D."/>
        </authorList>
    </citation>
    <scope>NUCLEOTIDE SEQUENCE [LARGE SCALE GENOMIC DNA]</scope>
    <source>
        <strain evidence="10 11">DSM 11589</strain>
    </source>
</reference>
<keyword evidence="7 8" id="KW-0472">Membrane</keyword>
<keyword evidence="5 8" id="KW-0812">Transmembrane</keyword>
<proteinExistence type="inferred from homology"/>
<dbReference type="EMBL" id="FTOA01000001">
    <property type="protein sequence ID" value="SIS36481.1"/>
    <property type="molecule type" value="Genomic_DNA"/>
</dbReference>
<evidence type="ECO:0000256" key="5">
    <source>
        <dbReference type="ARBA" id="ARBA00022692"/>
    </source>
</evidence>
<sequence length="286" mass="31445">MSTSPPAASVWRRHWQAALFLLPMLVVLALFCLAPLWWVAVHSLYGEDGWVGLDHYREILSSAFYLQAFSNSLSISLWSSILGLLLSLVAAASLRRVPGRFRDLVVAFVNMTSNLTGVPLAFAFIIIVGANGALTLLLRQAGLLQDFYLYSSSGLILLYTYFQIPLGVLLLYPAFDALDDDWQDAAALLGARLWQYWLRVALPVLTPAILGTFILLFANAMGAYTSAYALTTGNYNLVTIRIGSLVAGNVFLDPNMAAALSVLLVLLMVLVTAVNQWLLKRSYHAR</sequence>
<evidence type="ECO:0000256" key="4">
    <source>
        <dbReference type="ARBA" id="ARBA00022475"/>
    </source>
</evidence>
<dbReference type="GO" id="GO:0005886">
    <property type="term" value="C:plasma membrane"/>
    <property type="evidence" value="ECO:0007669"/>
    <property type="project" value="UniProtKB-SubCell"/>
</dbReference>
<feature type="domain" description="ABC transmembrane type-1" evidence="9">
    <location>
        <begin position="69"/>
        <end position="275"/>
    </location>
</feature>
<dbReference type="GO" id="GO:0055085">
    <property type="term" value="P:transmembrane transport"/>
    <property type="evidence" value="ECO:0007669"/>
    <property type="project" value="InterPro"/>
</dbReference>
<dbReference type="PANTHER" id="PTHR42929">
    <property type="entry name" value="INNER MEMBRANE ABC TRANSPORTER PERMEASE PROTEIN YDCU-RELATED-RELATED"/>
    <property type="match status" value="1"/>
</dbReference>
<dbReference type="STRING" id="80876.SAMN05421779_10110"/>
<comment type="subcellular location">
    <subcellularLocation>
        <location evidence="1 8">Cell membrane</location>
        <topology evidence="1 8">Multi-pass membrane protein</topology>
    </subcellularLocation>
</comment>
<feature type="transmembrane region" description="Helical" evidence="8">
    <location>
        <begin position="115"/>
        <end position="136"/>
    </location>
</feature>
<keyword evidence="4" id="KW-1003">Cell membrane</keyword>
<evidence type="ECO:0000313" key="10">
    <source>
        <dbReference type="EMBL" id="SIS36481.1"/>
    </source>
</evidence>
<evidence type="ECO:0000256" key="7">
    <source>
        <dbReference type="ARBA" id="ARBA00023136"/>
    </source>
</evidence>
<comment type="similarity">
    <text evidence="2">Belongs to the binding-protein-dependent transport system permease family. CysTW subfamily.</text>
</comment>
<evidence type="ECO:0000313" key="11">
    <source>
        <dbReference type="Proteomes" id="UP000185678"/>
    </source>
</evidence>
<evidence type="ECO:0000256" key="1">
    <source>
        <dbReference type="ARBA" id="ARBA00004651"/>
    </source>
</evidence>
<dbReference type="InterPro" id="IPR035906">
    <property type="entry name" value="MetI-like_sf"/>
</dbReference>
<keyword evidence="3 8" id="KW-0813">Transport</keyword>
<dbReference type="InterPro" id="IPR000515">
    <property type="entry name" value="MetI-like"/>
</dbReference>
<gene>
    <name evidence="10" type="ORF">SAMN05421779_10110</name>
</gene>
<dbReference type="RefSeq" id="WP_076397885.1">
    <property type="nucleotide sequence ID" value="NZ_FTOA01000001.1"/>
</dbReference>
<feature type="transmembrane region" description="Helical" evidence="8">
    <location>
        <begin position="196"/>
        <end position="218"/>
    </location>
</feature>
<dbReference type="Gene3D" id="1.10.3720.10">
    <property type="entry name" value="MetI-like"/>
    <property type="match status" value="1"/>
</dbReference>
<feature type="transmembrane region" description="Helical" evidence="8">
    <location>
        <begin position="20"/>
        <end position="40"/>
    </location>
</feature>
<keyword evidence="6 8" id="KW-1133">Transmembrane helix</keyword>
<dbReference type="PROSITE" id="PS50928">
    <property type="entry name" value="ABC_TM1"/>
    <property type="match status" value="1"/>
</dbReference>
<evidence type="ECO:0000256" key="2">
    <source>
        <dbReference type="ARBA" id="ARBA00007069"/>
    </source>
</evidence>
<evidence type="ECO:0000256" key="8">
    <source>
        <dbReference type="RuleBase" id="RU363032"/>
    </source>
</evidence>
<dbReference type="OrthoDB" id="8404154at2"/>
<dbReference type="SUPFAM" id="SSF161098">
    <property type="entry name" value="MetI-like"/>
    <property type="match status" value="1"/>
</dbReference>
<dbReference type="CDD" id="cd06261">
    <property type="entry name" value="TM_PBP2"/>
    <property type="match status" value="1"/>
</dbReference>
<name>A0A1N7IHQ9_9PROT</name>
<dbReference type="AlphaFoldDB" id="A0A1N7IHQ9"/>
<evidence type="ECO:0000256" key="3">
    <source>
        <dbReference type="ARBA" id="ARBA00022448"/>
    </source>
</evidence>
<feature type="transmembrane region" description="Helical" evidence="8">
    <location>
        <begin position="75"/>
        <end position="94"/>
    </location>
</feature>
<dbReference type="Proteomes" id="UP000185678">
    <property type="component" value="Unassembled WGS sequence"/>
</dbReference>
<dbReference type="Pfam" id="PF00528">
    <property type="entry name" value="BPD_transp_1"/>
    <property type="match status" value="1"/>
</dbReference>